<reference evidence="3 4" key="1">
    <citation type="journal article" date="2019" name="Nat. Med.">
        <title>A library of human gut bacterial isolates paired with longitudinal multiomics data enables mechanistic microbiome research.</title>
        <authorList>
            <person name="Poyet M."/>
            <person name="Groussin M."/>
            <person name="Gibbons S.M."/>
            <person name="Avila-Pacheco J."/>
            <person name="Jiang X."/>
            <person name="Kearney S.M."/>
            <person name="Perrotta A.R."/>
            <person name="Berdy B."/>
            <person name="Zhao S."/>
            <person name="Lieberman T.D."/>
            <person name="Swanson P.K."/>
            <person name="Smith M."/>
            <person name="Roesemann S."/>
            <person name="Alexander J.E."/>
            <person name="Rich S.A."/>
            <person name="Livny J."/>
            <person name="Vlamakis H."/>
            <person name="Clish C."/>
            <person name="Bullock K."/>
            <person name="Deik A."/>
            <person name="Scott J."/>
            <person name="Pierce K.A."/>
            <person name="Xavier R.J."/>
            <person name="Alm E.J."/>
        </authorList>
    </citation>
    <scope>NUCLEOTIDE SEQUENCE [LARGE SCALE GENOMIC DNA]</scope>
    <source>
        <strain evidence="1 3">BIOML-A4</strain>
        <strain evidence="2 4">BIOML-A5</strain>
    </source>
</reference>
<name>A0A6N7S420_9FIRM</name>
<accession>A0A6N7S420</accession>
<dbReference type="OrthoDB" id="9814791at2"/>
<evidence type="ECO:0000313" key="2">
    <source>
        <dbReference type="EMBL" id="MSC32168.1"/>
    </source>
</evidence>
<keyword evidence="4" id="KW-1185">Reference proteome</keyword>
<evidence type="ECO:0000313" key="3">
    <source>
        <dbReference type="Proteomes" id="UP000433575"/>
    </source>
</evidence>
<dbReference type="AlphaFoldDB" id="A0A6N7S420"/>
<gene>
    <name evidence="2" type="ORF">GKD88_03440</name>
    <name evidence="1" type="ORF">GKE08_04710</name>
</gene>
<proteinExistence type="predicted"/>
<dbReference type="RefSeq" id="WP_154238132.1">
    <property type="nucleotide sequence ID" value="NZ_CALJPI010000298.1"/>
</dbReference>
<dbReference type="Proteomes" id="UP000480929">
    <property type="component" value="Unassembled WGS sequence"/>
</dbReference>
<comment type="caution">
    <text evidence="1">The sequence shown here is derived from an EMBL/GenBank/DDBJ whole genome shotgun (WGS) entry which is preliminary data.</text>
</comment>
<organism evidence="1 3">
    <name type="scientific">Holdemania massiliensis</name>
    <dbReference type="NCBI Taxonomy" id="1468449"/>
    <lineage>
        <taxon>Bacteria</taxon>
        <taxon>Bacillati</taxon>
        <taxon>Bacillota</taxon>
        <taxon>Erysipelotrichia</taxon>
        <taxon>Erysipelotrichales</taxon>
        <taxon>Erysipelotrichaceae</taxon>
        <taxon>Holdemania</taxon>
    </lineage>
</organism>
<sequence length="156" mass="18255">MQDFIKALVSEEKNTELPETFNYFGKLIGSWKIDYVESSHSAAIQGEWHFAWVLEGMAVQDVIILPDYEYGTSLRIFNPNTHAWDVAYGYTGKIIRLEARKQGEMIVLTDTNDENRKWVFVKIDDDEFHWQNVTIKENGEWQINAEIYAKRLTNCI</sequence>
<evidence type="ECO:0000313" key="1">
    <source>
        <dbReference type="EMBL" id="MSA88621.1"/>
    </source>
</evidence>
<dbReference type="Proteomes" id="UP000433575">
    <property type="component" value="Unassembled WGS sequence"/>
</dbReference>
<evidence type="ECO:0008006" key="5">
    <source>
        <dbReference type="Google" id="ProtNLM"/>
    </source>
</evidence>
<dbReference type="EMBL" id="WKPI01000003">
    <property type="protein sequence ID" value="MSC32168.1"/>
    <property type="molecule type" value="Genomic_DNA"/>
</dbReference>
<evidence type="ECO:0000313" key="4">
    <source>
        <dbReference type="Proteomes" id="UP000480929"/>
    </source>
</evidence>
<dbReference type="EMBL" id="WKPJ01000004">
    <property type="protein sequence ID" value="MSA88621.1"/>
    <property type="molecule type" value="Genomic_DNA"/>
</dbReference>
<protein>
    <recommendedName>
        <fullName evidence="5">DUF1579 domain-containing protein</fullName>
    </recommendedName>
</protein>